<dbReference type="Proteomes" id="UP000220480">
    <property type="component" value="Unassembled WGS sequence"/>
</dbReference>
<keyword evidence="1" id="KW-0812">Transmembrane</keyword>
<accession>A0A2A7AXN0</accession>
<sequence length="373" mass="38577">MSKSCKPLYPGLFLLGAATAVLVFAAPQTCAAALRQGLALCGGPLLVSLFPFLMVSALIMRSGAGEVLGVLLWPVVRCIGLRSRSAGSVLLIGLVGGFAPAAAAAAEAVRSRELTPQEASALLPACICSGPSFVILTVGEQLLGSRTAGICLFATQVLAGWLTAALLCRVRGIPEPLPVPPAAAQAEPPPALDAILAQAAVTYLKLCGFVLYFRLLAAGCGLLLPAALAPFPAMLLEVCSGCDYAARTGLWASGLCCAALSVQGASVLLQVRTLCPPEVSFKPLLWGRVLHLPLSLALFYLGLPQDAVESFNTLCARVVPMQRVPTDCALLVFAVCCITACEACRLTEKKAQNAAPANKNRSAACKPPQNVVT</sequence>
<keyword evidence="1" id="KW-1133">Transmembrane helix</keyword>
<feature type="signal peptide" evidence="2">
    <location>
        <begin position="1"/>
        <end position="25"/>
    </location>
</feature>
<proteinExistence type="predicted"/>
<dbReference type="RefSeq" id="WP_097779786.1">
    <property type="nucleotide sequence ID" value="NZ_NMTZ01000020.1"/>
</dbReference>
<evidence type="ECO:0000313" key="3">
    <source>
        <dbReference type="EMBL" id="PDX83869.1"/>
    </source>
</evidence>
<protein>
    <recommendedName>
        <fullName evidence="5">Sporulation integral membrane protein YlbJ</fullName>
    </recommendedName>
</protein>
<dbReference type="EMBL" id="NMTZ01000020">
    <property type="protein sequence ID" value="PDX83869.1"/>
    <property type="molecule type" value="Genomic_DNA"/>
</dbReference>
<evidence type="ECO:0000313" key="4">
    <source>
        <dbReference type="Proteomes" id="UP000220480"/>
    </source>
</evidence>
<evidence type="ECO:0008006" key="5">
    <source>
        <dbReference type="Google" id="ProtNLM"/>
    </source>
</evidence>
<keyword evidence="2" id="KW-0732">Signal</keyword>
<feature type="transmembrane region" description="Helical" evidence="1">
    <location>
        <begin position="88"/>
        <end position="109"/>
    </location>
</feature>
<gene>
    <name evidence="3" type="ORF">CGS59_09715</name>
</gene>
<feature type="transmembrane region" description="Helical" evidence="1">
    <location>
        <begin position="121"/>
        <end position="138"/>
    </location>
</feature>
<feature type="chain" id="PRO_5012540648" description="Sporulation integral membrane protein YlbJ" evidence="2">
    <location>
        <begin position="26"/>
        <end position="373"/>
    </location>
</feature>
<keyword evidence="1" id="KW-0472">Membrane</keyword>
<dbReference type="AlphaFoldDB" id="A0A2A7AXN0"/>
<evidence type="ECO:0000256" key="2">
    <source>
        <dbReference type="SAM" id="SignalP"/>
    </source>
</evidence>
<name>A0A2A7AXN0_9FIRM</name>
<evidence type="ECO:0000256" key="1">
    <source>
        <dbReference type="SAM" id="Phobius"/>
    </source>
</evidence>
<comment type="caution">
    <text evidence="3">The sequence shown here is derived from an EMBL/GenBank/DDBJ whole genome shotgun (WGS) entry which is preliminary data.</text>
</comment>
<organism evidence="3 4">
    <name type="scientific">Faecalibacterium prausnitzii</name>
    <dbReference type="NCBI Taxonomy" id="853"/>
    <lineage>
        <taxon>Bacteria</taxon>
        <taxon>Bacillati</taxon>
        <taxon>Bacillota</taxon>
        <taxon>Clostridia</taxon>
        <taxon>Eubacteriales</taxon>
        <taxon>Oscillospiraceae</taxon>
        <taxon>Faecalibacterium</taxon>
    </lineage>
</organism>
<reference evidence="3 4" key="1">
    <citation type="journal article" date="2017" name="Front. Microbiol.">
        <title>New Insights into the Diversity of the Genus Faecalibacterium.</title>
        <authorList>
            <person name="Benevides L."/>
            <person name="Burman S."/>
            <person name="Martin R."/>
            <person name="Robert V."/>
            <person name="Thomas M."/>
            <person name="Miquel S."/>
            <person name="Chain F."/>
            <person name="Sokol H."/>
            <person name="Bermudez-Humaran L.G."/>
            <person name="Morrison M."/>
            <person name="Langella P."/>
            <person name="Azevedo V.A."/>
            <person name="Chatel J.M."/>
            <person name="Soares S."/>
        </authorList>
    </citation>
    <scope>NUCLEOTIDE SEQUENCE [LARGE SCALE GENOMIC DNA]</scope>
    <source>
        <strain evidence="3 4">CNCM I 4644</strain>
    </source>
</reference>
<feature type="transmembrane region" description="Helical" evidence="1">
    <location>
        <begin position="211"/>
        <end position="236"/>
    </location>
</feature>